<feature type="transmembrane region" description="Helical" evidence="8">
    <location>
        <begin position="54"/>
        <end position="87"/>
    </location>
</feature>
<reference evidence="10" key="1">
    <citation type="journal article" date="2020" name="mSystems">
        <title>Genome- and Community-Level Interaction Insights into Carbon Utilization and Element Cycling Functions of Hydrothermarchaeota in Hydrothermal Sediment.</title>
        <authorList>
            <person name="Zhou Z."/>
            <person name="Liu Y."/>
            <person name="Xu W."/>
            <person name="Pan J."/>
            <person name="Luo Z.H."/>
            <person name="Li M."/>
        </authorList>
    </citation>
    <scope>NUCLEOTIDE SEQUENCE [LARGE SCALE GENOMIC DNA]</scope>
    <source>
        <strain evidence="10">SpSt-102</strain>
    </source>
</reference>
<name>A0A7C5Z0F4_9FIRM</name>
<evidence type="ECO:0000256" key="6">
    <source>
        <dbReference type="ARBA" id="ARBA00023136"/>
    </source>
</evidence>
<evidence type="ECO:0000256" key="8">
    <source>
        <dbReference type="SAM" id="Phobius"/>
    </source>
</evidence>
<evidence type="ECO:0000256" key="2">
    <source>
        <dbReference type="ARBA" id="ARBA00022475"/>
    </source>
</evidence>
<dbReference type="SMART" id="SM00900">
    <property type="entry name" value="FMN_bind"/>
    <property type="match status" value="1"/>
</dbReference>
<evidence type="ECO:0000256" key="4">
    <source>
        <dbReference type="ARBA" id="ARBA00023004"/>
    </source>
</evidence>
<dbReference type="GO" id="GO:0046872">
    <property type="term" value="F:metal ion binding"/>
    <property type="evidence" value="ECO:0007669"/>
    <property type="project" value="UniProtKB-KW"/>
</dbReference>
<dbReference type="GO" id="GO:0005886">
    <property type="term" value="C:plasma membrane"/>
    <property type="evidence" value="ECO:0007669"/>
    <property type="project" value="UniProtKB-SubCell"/>
</dbReference>
<dbReference type="GO" id="GO:0051536">
    <property type="term" value="F:iron-sulfur cluster binding"/>
    <property type="evidence" value="ECO:0007669"/>
    <property type="project" value="UniProtKB-KW"/>
</dbReference>
<dbReference type="InterPro" id="IPR017900">
    <property type="entry name" value="4Fe4S_Fe_S_CS"/>
</dbReference>
<dbReference type="PROSITE" id="PS51379">
    <property type="entry name" value="4FE4S_FER_2"/>
    <property type="match status" value="1"/>
</dbReference>
<gene>
    <name evidence="10" type="ORF">ENL71_00415</name>
</gene>
<evidence type="ECO:0000256" key="7">
    <source>
        <dbReference type="SAM" id="MobiDB-lite"/>
    </source>
</evidence>
<sequence length="428" mass="48443">MTKKVMPTQILRFFIQLISLIFFPFSFAMLLSQIKSLYLVFLGKENFQFNQNFIMLIVTLTITIFLGRFFCGWVCAFGSILEWTHFLTKKIFKMRFEIPKKLDSLLKMIKYLVLVYLIVIVWTIGKTFYADPWDAFDNLLSLNFDIKTYLPSFVFFVFVLILSLFVNRAHCRYFCPLGAIFNIISRTKLLFVKKSNKNCGKCSICSSMCPMGIDMNNVENYKGECIACVKCVESCPRLNIELNIAKTKIEPQYTSVAAIAGVFSLASLFATSSSIELFNQKFSPSKPSTTFSQSIQSENNSSLQENLIEPENTSPVTQNSQETTTQKSASKIYKDGTYTGEGFGYRPGLVVQVTIKNDKITDIQIISHHETPNFAQLPFEIIPKEIIESQSTNVDIISGATRTSYGIIMAVENALRKAKIGNTESAQN</sequence>
<evidence type="ECO:0000256" key="3">
    <source>
        <dbReference type="ARBA" id="ARBA00022723"/>
    </source>
</evidence>
<dbReference type="GO" id="GO:0010181">
    <property type="term" value="F:FMN binding"/>
    <property type="evidence" value="ECO:0007669"/>
    <property type="project" value="InterPro"/>
</dbReference>
<dbReference type="InterPro" id="IPR017896">
    <property type="entry name" value="4Fe4S_Fe-S-bd"/>
</dbReference>
<feature type="region of interest" description="Disordered" evidence="7">
    <location>
        <begin position="283"/>
        <end position="304"/>
    </location>
</feature>
<evidence type="ECO:0000259" key="9">
    <source>
        <dbReference type="PROSITE" id="PS51379"/>
    </source>
</evidence>
<feature type="region of interest" description="Disordered" evidence="7">
    <location>
        <begin position="310"/>
        <end position="329"/>
    </location>
</feature>
<dbReference type="Gene3D" id="3.90.1010.20">
    <property type="match status" value="1"/>
</dbReference>
<feature type="transmembrane region" description="Helical" evidence="8">
    <location>
        <begin position="12"/>
        <end position="34"/>
    </location>
</feature>
<evidence type="ECO:0000313" key="10">
    <source>
        <dbReference type="EMBL" id="HHS01013.1"/>
    </source>
</evidence>
<keyword evidence="4" id="KW-0408">Iron</keyword>
<feature type="transmembrane region" description="Helical" evidence="8">
    <location>
        <begin position="149"/>
        <end position="166"/>
    </location>
</feature>
<comment type="subcellular location">
    <subcellularLocation>
        <location evidence="1">Cell membrane</location>
    </subcellularLocation>
</comment>
<feature type="transmembrane region" description="Helical" evidence="8">
    <location>
        <begin position="108"/>
        <end position="129"/>
    </location>
</feature>
<keyword evidence="6 8" id="KW-0472">Membrane</keyword>
<dbReference type="InterPro" id="IPR007329">
    <property type="entry name" value="FMN-bd"/>
</dbReference>
<dbReference type="PANTHER" id="PTHR30224:SF4">
    <property type="entry name" value="ELECTRON TRANSPORT PROTEIN YCCM-RELATED"/>
    <property type="match status" value="1"/>
</dbReference>
<organism evidence="10">
    <name type="scientific">Caldicellulosiruptor owensensis</name>
    <dbReference type="NCBI Taxonomy" id="55205"/>
    <lineage>
        <taxon>Bacteria</taxon>
        <taxon>Bacillati</taxon>
        <taxon>Bacillota</taxon>
        <taxon>Bacillota incertae sedis</taxon>
        <taxon>Caldicellulosiruptorales</taxon>
        <taxon>Caldicellulosiruptoraceae</taxon>
        <taxon>Caldicellulosiruptor</taxon>
    </lineage>
</organism>
<dbReference type="PANTHER" id="PTHR30224">
    <property type="entry name" value="ELECTRON TRANSPORT PROTEIN"/>
    <property type="match status" value="1"/>
</dbReference>
<keyword evidence="8" id="KW-1133">Transmembrane helix</keyword>
<dbReference type="Pfam" id="PF04205">
    <property type="entry name" value="FMN_bind"/>
    <property type="match status" value="1"/>
</dbReference>
<feature type="domain" description="4Fe-4S ferredoxin-type" evidence="9">
    <location>
        <begin position="216"/>
        <end position="245"/>
    </location>
</feature>
<evidence type="ECO:0000256" key="1">
    <source>
        <dbReference type="ARBA" id="ARBA00004236"/>
    </source>
</evidence>
<dbReference type="EMBL" id="DRUZ01000007">
    <property type="protein sequence ID" value="HHS01013.1"/>
    <property type="molecule type" value="Genomic_DNA"/>
</dbReference>
<keyword evidence="5" id="KW-0411">Iron-sulfur</keyword>
<dbReference type="PROSITE" id="PS00198">
    <property type="entry name" value="4FE4S_FER_1"/>
    <property type="match status" value="1"/>
</dbReference>
<keyword evidence="8" id="KW-0812">Transmembrane</keyword>
<proteinExistence type="predicted"/>
<dbReference type="Pfam" id="PF12801">
    <property type="entry name" value="Fer4_5"/>
    <property type="match status" value="2"/>
</dbReference>
<accession>A0A7C5Z0F4</accession>
<dbReference type="InterPro" id="IPR052378">
    <property type="entry name" value="NosR_regulator"/>
</dbReference>
<keyword evidence="3" id="KW-0479">Metal-binding</keyword>
<evidence type="ECO:0000256" key="5">
    <source>
        <dbReference type="ARBA" id="ARBA00023014"/>
    </source>
</evidence>
<feature type="transmembrane region" description="Helical" evidence="8">
    <location>
        <begin position="256"/>
        <end position="278"/>
    </location>
</feature>
<dbReference type="SUPFAM" id="SSF54862">
    <property type="entry name" value="4Fe-4S ferredoxins"/>
    <property type="match status" value="1"/>
</dbReference>
<dbReference type="AlphaFoldDB" id="A0A7C5Z0F4"/>
<comment type="caution">
    <text evidence="10">The sequence shown here is derived from an EMBL/GenBank/DDBJ whole genome shotgun (WGS) entry which is preliminary data.</text>
</comment>
<protein>
    <submittedName>
        <fullName evidence="10">4Fe-4S binding protein</fullName>
    </submittedName>
</protein>
<keyword evidence="2" id="KW-1003">Cell membrane</keyword>